<dbReference type="STRING" id="246196.MSMEG_4750"/>
<keyword evidence="1" id="KW-0808">Transferase</keyword>
<dbReference type="EC" id="2.1.3.3" evidence="1"/>
<dbReference type="KEGG" id="msb:LJ00_23500"/>
<keyword evidence="2" id="KW-1185">Reference proteome</keyword>
<proteinExistence type="predicted"/>
<evidence type="ECO:0000313" key="2">
    <source>
        <dbReference type="Proteomes" id="UP000000757"/>
    </source>
</evidence>
<accession>A0R1H0</accession>
<dbReference type="Proteomes" id="UP000000757">
    <property type="component" value="Chromosome"/>
</dbReference>
<reference evidence="1 2" key="1">
    <citation type="submission" date="2006-10" db="EMBL/GenBank/DDBJ databases">
        <authorList>
            <person name="Fleischmann R.D."/>
            <person name="Dodson R.J."/>
            <person name="Haft D.H."/>
            <person name="Merkel J.S."/>
            <person name="Nelson W.C."/>
            <person name="Fraser C.M."/>
        </authorList>
    </citation>
    <scope>NUCLEOTIDE SEQUENCE [LARGE SCALE GENOMIC DNA]</scope>
    <source>
        <strain evidence="2">ATCC 700084 / mc(2)155</strain>
    </source>
</reference>
<organism evidence="1 2">
    <name type="scientific">Mycolicibacterium smegmatis (strain ATCC 700084 / mc(2)155)</name>
    <name type="common">Mycobacterium smegmatis</name>
    <dbReference type="NCBI Taxonomy" id="246196"/>
    <lineage>
        <taxon>Bacteria</taxon>
        <taxon>Bacillati</taxon>
        <taxon>Actinomycetota</taxon>
        <taxon>Actinomycetes</taxon>
        <taxon>Mycobacteriales</taxon>
        <taxon>Mycobacteriaceae</taxon>
        <taxon>Mycolicibacterium</taxon>
    </lineage>
</organism>
<dbReference type="AlphaFoldDB" id="A0R1H0"/>
<dbReference type="PATRIC" id="fig|246196.57.peg.4719"/>
<dbReference type="KEGG" id="msm:MSMEG_4750"/>
<protein>
    <submittedName>
        <fullName evidence="1">Ornithine carbamoyltransferase</fullName>
        <ecNumber evidence="1">2.1.3.3</ecNumber>
    </submittedName>
</protein>
<sequence length="56" mass="6185">MLVTWYDGGNRHRKWAKGTESVAGSPQGVVLILNLSRTRVSSEHAEFADVVERSSV</sequence>
<dbReference type="EMBL" id="CP000480">
    <property type="protein sequence ID" value="ABK70825.1"/>
    <property type="molecule type" value="Genomic_DNA"/>
</dbReference>
<evidence type="ECO:0000313" key="1">
    <source>
        <dbReference type="EMBL" id="ABK70825.1"/>
    </source>
</evidence>
<gene>
    <name evidence="1" type="ordered locus">MSMEG_4750</name>
</gene>
<name>A0R1H0_MYCS2</name>
<dbReference type="GO" id="GO:0004585">
    <property type="term" value="F:ornithine carbamoyltransferase activity"/>
    <property type="evidence" value="ECO:0007669"/>
    <property type="project" value="UniProtKB-EC"/>
</dbReference>